<dbReference type="CDD" id="cd06530">
    <property type="entry name" value="S26_SPase_I"/>
    <property type="match status" value="1"/>
</dbReference>
<dbReference type="Gene3D" id="2.10.109.10">
    <property type="entry name" value="Umud Fragment, subunit A"/>
    <property type="match status" value="1"/>
</dbReference>
<dbReference type="InterPro" id="IPR019758">
    <property type="entry name" value="Pept_S26A_signal_pept_1_CS"/>
</dbReference>
<comment type="function">
    <text evidence="12">Catalytic component of the signal peptidase complex (SPC) which catalyzes the cleavage of N-terminal signal sequences from nascent proteins as they are translocated into the lumen of the endoplasmic reticulum. Specifically cleaves N-terminal signal peptides that contain a hydrophobic alpha-helix (h-region) shorter than 18-20 amino acids.</text>
</comment>
<dbReference type="Proteomes" id="UP000184383">
    <property type="component" value="Unassembled WGS sequence"/>
</dbReference>
<keyword evidence="9" id="KW-0735">Signal-anchor</keyword>
<keyword evidence="16" id="KW-1185">Reference proteome</keyword>
<sequence>MKTRRLLTEAFPVLWAIASIFMAWKALCALTGTAHPIMVVTSESMSPAFHRGDLILLWNRKEQIQAGDIPVVWFPGRPLPMVHRAIKVSQDVDNHGLSRQVILTKGDNNVADDVGLYPGRRTFVYRDEIIGLVRGYVPSLGWASLVVKTYPWVMQGASVAVAVGMVCWMV</sequence>
<evidence type="ECO:0000256" key="5">
    <source>
        <dbReference type="ARBA" id="ARBA00019685"/>
    </source>
</evidence>
<keyword evidence="8 14" id="KW-0256">Endoplasmic reticulum</keyword>
<evidence type="ECO:0000256" key="4">
    <source>
        <dbReference type="ARBA" id="ARBA00013208"/>
    </source>
</evidence>
<dbReference type="EMBL" id="KV878211">
    <property type="protein sequence ID" value="OJJ36947.1"/>
    <property type="molecule type" value="Genomic_DNA"/>
</dbReference>
<dbReference type="GO" id="GO:0004252">
    <property type="term" value="F:serine-type endopeptidase activity"/>
    <property type="evidence" value="ECO:0007669"/>
    <property type="project" value="InterPro"/>
</dbReference>
<keyword evidence="10" id="KW-1133">Transmembrane helix</keyword>
<comment type="subunit">
    <text evidence="13">Component of the signal peptidase complex (SPC) composed of a catalytic subunit SEC11 and three accessory subunits SPC1, SPC2 and SPC3. The complex induces a local thinning of the ER membrane which is used to measure the length of the signal peptide (SP) h-region of protein substrates. This ensures the selectivity of the complex towards h-regions shorter than 18-20 amino acids. SPC associates with the translocon complex.</text>
</comment>
<evidence type="ECO:0000256" key="14">
    <source>
        <dbReference type="RuleBase" id="RU362047"/>
    </source>
</evidence>
<comment type="subcellular location">
    <subcellularLocation>
        <location evidence="2">Endoplasmic reticulum membrane</location>
        <topology evidence="2">Single-pass type II membrane protein</topology>
    </subcellularLocation>
</comment>
<gene>
    <name evidence="15" type="ORF">ASPWEDRAFT_67270</name>
</gene>
<evidence type="ECO:0000256" key="2">
    <source>
        <dbReference type="ARBA" id="ARBA00004648"/>
    </source>
</evidence>
<dbReference type="PANTHER" id="PTHR10806">
    <property type="entry name" value="SIGNAL PEPTIDASE COMPLEX CATALYTIC SUBUNIT SEC11"/>
    <property type="match status" value="1"/>
</dbReference>
<dbReference type="InterPro" id="IPR001733">
    <property type="entry name" value="Peptidase_S26B"/>
</dbReference>
<evidence type="ECO:0000256" key="6">
    <source>
        <dbReference type="ARBA" id="ARBA00022692"/>
    </source>
</evidence>
<dbReference type="OrthoDB" id="10257561at2759"/>
<evidence type="ECO:0000256" key="1">
    <source>
        <dbReference type="ARBA" id="ARBA00000677"/>
    </source>
</evidence>
<comment type="catalytic activity">
    <reaction evidence="1 14">
        <text>Cleavage of hydrophobic, N-terminal signal or leader sequences from secreted and periplasmic proteins.</text>
        <dbReference type="EC" id="3.4.21.89"/>
    </reaction>
</comment>
<keyword evidence="14" id="KW-0645">Protease</keyword>
<dbReference type="VEuPathDB" id="FungiDB:ASPWEDRAFT_67270"/>
<proteinExistence type="inferred from homology"/>
<accession>A0A1L9RQ52</accession>
<dbReference type="InterPro" id="IPR036286">
    <property type="entry name" value="LexA/Signal_pep-like_sf"/>
</dbReference>
<dbReference type="PANTHER" id="PTHR10806:SF6">
    <property type="entry name" value="SIGNAL PEPTIDASE COMPLEX CATALYTIC SUBUNIT SEC11"/>
    <property type="match status" value="1"/>
</dbReference>
<keyword evidence="7 14" id="KW-0378">Hydrolase</keyword>
<dbReference type="GO" id="GO:0005787">
    <property type="term" value="C:signal peptidase complex"/>
    <property type="evidence" value="ECO:0007669"/>
    <property type="project" value="TreeGrafter"/>
</dbReference>
<evidence type="ECO:0000256" key="7">
    <source>
        <dbReference type="ARBA" id="ARBA00022801"/>
    </source>
</evidence>
<dbReference type="GO" id="GO:0009003">
    <property type="term" value="F:signal peptidase activity"/>
    <property type="evidence" value="ECO:0007669"/>
    <property type="project" value="UniProtKB-EC"/>
</dbReference>
<evidence type="ECO:0000256" key="3">
    <source>
        <dbReference type="ARBA" id="ARBA00011035"/>
    </source>
</evidence>
<keyword evidence="6" id="KW-0812">Transmembrane</keyword>
<dbReference type="STRING" id="1073089.A0A1L9RQ52"/>
<name>A0A1L9RQ52_ASPWE</name>
<evidence type="ECO:0000256" key="9">
    <source>
        <dbReference type="ARBA" id="ARBA00022968"/>
    </source>
</evidence>
<dbReference type="InterPro" id="IPR019533">
    <property type="entry name" value="Peptidase_S26"/>
</dbReference>
<dbReference type="EC" id="3.4.21.89" evidence="4 14"/>
<evidence type="ECO:0000256" key="8">
    <source>
        <dbReference type="ARBA" id="ARBA00022824"/>
    </source>
</evidence>
<evidence type="ECO:0000256" key="12">
    <source>
        <dbReference type="ARBA" id="ARBA00045533"/>
    </source>
</evidence>
<comment type="similarity">
    <text evidence="3 14">Belongs to the peptidase S26B family.</text>
</comment>
<evidence type="ECO:0000256" key="13">
    <source>
        <dbReference type="ARBA" id="ARBA00047037"/>
    </source>
</evidence>
<dbReference type="SUPFAM" id="SSF51306">
    <property type="entry name" value="LexA/Signal peptidase"/>
    <property type="match status" value="1"/>
</dbReference>
<dbReference type="GO" id="GO:0006465">
    <property type="term" value="P:signal peptide processing"/>
    <property type="evidence" value="ECO:0007669"/>
    <property type="project" value="UniProtKB-UniRule"/>
</dbReference>
<evidence type="ECO:0000256" key="10">
    <source>
        <dbReference type="ARBA" id="ARBA00022989"/>
    </source>
</evidence>
<dbReference type="RefSeq" id="XP_040690623.1">
    <property type="nucleotide sequence ID" value="XM_040838895.1"/>
</dbReference>
<reference evidence="16" key="1">
    <citation type="journal article" date="2017" name="Genome Biol.">
        <title>Comparative genomics reveals high biological diversity and specific adaptations in the industrially and medically important fungal genus Aspergillus.</title>
        <authorList>
            <person name="de Vries R.P."/>
            <person name="Riley R."/>
            <person name="Wiebenga A."/>
            <person name="Aguilar-Osorio G."/>
            <person name="Amillis S."/>
            <person name="Uchima C.A."/>
            <person name="Anderluh G."/>
            <person name="Asadollahi M."/>
            <person name="Askin M."/>
            <person name="Barry K."/>
            <person name="Battaglia E."/>
            <person name="Bayram O."/>
            <person name="Benocci T."/>
            <person name="Braus-Stromeyer S.A."/>
            <person name="Caldana C."/>
            <person name="Canovas D."/>
            <person name="Cerqueira G.C."/>
            <person name="Chen F."/>
            <person name="Chen W."/>
            <person name="Choi C."/>
            <person name="Clum A."/>
            <person name="Dos Santos R.A."/>
            <person name="Damasio A.R."/>
            <person name="Diallinas G."/>
            <person name="Emri T."/>
            <person name="Fekete E."/>
            <person name="Flipphi M."/>
            <person name="Freyberg S."/>
            <person name="Gallo A."/>
            <person name="Gournas C."/>
            <person name="Habgood R."/>
            <person name="Hainaut M."/>
            <person name="Harispe M.L."/>
            <person name="Henrissat B."/>
            <person name="Hilden K.S."/>
            <person name="Hope R."/>
            <person name="Hossain A."/>
            <person name="Karabika E."/>
            <person name="Karaffa L."/>
            <person name="Karanyi Z."/>
            <person name="Krasevec N."/>
            <person name="Kuo A."/>
            <person name="Kusch H."/>
            <person name="LaButti K."/>
            <person name="Lagendijk E.L."/>
            <person name="Lapidus A."/>
            <person name="Levasseur A."/>
            <person name="Lindquist E."/>
            <person name="Lipzen A."/>
            <person name="Logrieco A.F."/>
            <person name="MacCabe A."/>
            <person name="Maekelae M.R."/>
            <person name="Malavazi I."/>
            <person name="Melin P."/>
            <person name="Meyer V."/>
            <person name="Mielnichuk N."/>
            <person name="Miskei M."/>
            <person name="Molnar A.P."/>
            <person name="Mule G."/>
            <person name="Ngan C.Y."/>
            <person name="Orejas M."/>
            <person name="Orosz E."/>
            <person name="Ouedraogo J.P."/>
            <person name="Overkamp K.M."/>
            <person name="Park H.-S."/>
            <person name="Perrone G."/>
            <person name="Piumi F."/>
            <person name="Punt P.J."/>
            <person name="Ram A.F."/>
            <person name="Ramon A."/>
            <person name="Rauscher S."/>
            <person name="Record E."/>
            <person name="Riano-Pachon D.M."/>
            <person name="Robert V."/>
            <person name="Roehrig J."/>
            <person name="Ruller R."/>
            <person name="Salamov A."/>
            <person name="Salih N.S."/>
            <person name="Samson R.A."/>
            <person name="Sandor E."/>
            <person name="Sanguinetti M."/>
            <person name="Schuetze T."/>
            <person name="Sepcic K."/>
            <person name="Shelest E."/>
            <person name="Sherlock G."/>
            <person name="Sophianopoulou V."/>
            <person name="Squina F.M."/>
            <person name="Sun H."/>
            <person name="Susca A."/>
            <person name="Todd R.B."/>
            <person name="Tsang A."/>
            <person name="Unkles S.E."/>
            <person name="van de Wiele N."/>
            <person name="van Rossen-Uffink D."/>
            <person name="Oliveira J.V."/>
            <person name="Vesth T.C."/>
            <person name="Visser J."/>
            <person name="Yu J.-H."/>
            <person name="Zhou M."/>
            <person name="Andersen M.R."/>
            <person name="Archer D.B."/>
            <person name="Baker S.E."/>
            <person name="Benoit I."/>
            <person name="Brakhage A.A."/>
            <person name="Braus G.H."/>
            <person name="Fischer R."/>
            <person name="Frisvad J.C."/>
            <person name="Goldman G.H."/>
            <person name="Houbraken J."/>
            <person name="Oakley B."/>
            <person name="Pocsi I."/>
            <person name="Scazzocchio C."/>
            <person name="Seiboth B."/>
            <person name="vanKuyk P.A."/>
            <person name="Wortman J."/>
            <person name="Dyer P.S."/>
            <person name="Grigoriev I.V."/>
        </authorList>
    </citation>
    <scope>NUCLEOTIDE SEQUENCE [LARGE SCALE GENOMIC DNA]</scope>
    <source>
        <strain evidence="16">DTO 134E9</strain>
    </source>
</reference>
<evidence type="ECO:0000256" key="11">
    <source>
        <dbReference type="ARBA" id="ARBA00023136"/>
    </source>
</evidence>
<organism evidence="15 16">
    <name type="scientific">Aspergillus wentii DTO 134E9</name>
    <dbReference type="NCBI Taxonomy" id="1073089"/>
    <lineage>
        <taxon>Eukaryota</taxon>
        <taxon>Fungi</taxon>
        <taxon>Dikarya</taxon>
        <taxon>Ascomycota</taxon>
        <taxon>Pezizomycotina</taxon>
        <taxon>Eurotiomycetes</taxon>
        <taxon>Eurotiomycetidae</taxon>
        <taxon>Eurotiales</taxon>
        <taxon>Aspergillaceae</taxon>
        <taxon>Aspergillus</taxon>
        <taxon>Aspergillus subgen. Cremei</taxon>
    </lineage>
</organism>
<dbReference type="NCBIfam" id="TIGR02228">
    <property type="entry name" value="sigpep_I_arch"/>
    <property type="match status" value="1"/>
</dbReference>
<dbReference type="GeneID" id="63754743"/>
<dbReference type="PROSITE" id="PS00761">
    <property type="entry name" value="SPASE_I_3"/>
    <property type="match status" value="1"/>
</dbReference>
<protein>
    <recommendedName>
        <fullName evidence="5 14">Signal peptidase complex catalytic subunit SEC11</fullName>
        <ecNumber evidence="4 14">3.4.21.89</ecNumber>
    </recommendedName>
</protein>
<dbReference type="AlphaFoldDB" id="A0A1L9RQ52"/>
<evidence type="ECO:0000313" key="15">
    <source>
        <dbReference type="EMBL" id="OJJ36947.1"/>
    </source>
</evidence>
<evidence type="ECO:0000313" key="16">
    <source>
        <dbReference type="Proteomes" id="UP000184383"/>
    </source>
</evidence>
<keyword evidence="11" id="KW-0472">Membrane</keyword>
<dbReference type="PRINTS" id="PR00728">
    <property type="entry name" value="SIGNALPTASE"/>
</dbReference>